<dbReference type="PANTHER" id="PTHR43730:SF1">
    <property type="entry name" value="BETA-MANNOSIDASE"/>
    <property type="match status" value="1"/>
</dbReference>
<dbReference type="OrthoDB" id="2866996at2759"/>
<dbReference type="Gene3D" id="2.60.40.10">
    <property type="entry name" value="Immunoglobulins"/>
    <property type="match status" value="1"/>
</dbReference>
<reference evidence="5 6" key="2">
    <citation type="submission" date="2018-11" db="EMBL/GenBank/DDBJ databases">
        <authorList>
            <consortium name="Pathogen Informatics"/>
        </authorList>
    </citation>
    <scope>NUCLEOTIDE SEQUENCE [LARGE SCALE GENOMIC DNA]</scope>
</reference>
<keyword evidence="2" id="KW-0326">Glycosidase</keyword>
<dbReference type="Pfam" id="PF17753">
    <property type="entry name" value="Ig_mannosidase"/>
    <property type="match status" value="1"/>
</dbReference>
<dbReference type="Proteomes" id="UP000271098">
    <property type="component" value="Unassembled WGS sequence"/>
</dbReference>
<dbReference type="GO" id="GO:0006516">
    <property type="term" value="P:glycoprotein catabolic process"/>
    <property type="evidence" value="ECO:0007669"/>
    <property type="project" value="TreeGrafter"/>
</dbReference>
<evidence type="ECO:0000259" key="4">
    <source>
        <dbReference type="Pfam" id="PF17786"/>
    </source>
</evidence>
<proteinExistence type="inferred from homology"/>
<dbReference type="PANTHER" id="PTHR43730">
    <property type="entry name" value="BETA-MANNOSIDASE"/>
    <property type="match status" value="1"/>
</dbReference>
<name>A0A183CY83_9BILA</name>
<evidence type="ECO:0000259" key="3">
    <source>
        <dbReference type="Pfam" id="PF17753"/>
    </source>
</evidence>
<dbReference type="InterPro" id="IPR041625">
    <property type="entry name" value="Beta-mannosidase_Ig"/>
</dbReference>
<feature type="domain" description="Beta-mannosidase Ig-fold" evidence="3">
    <location>
        <begin position="344"/>
        <end position="413"/>
    </location>
</feature>
<dbReference type="Pfam" id="PF17786">
    <property type="entry name" value="Mannosidase_ig"/>
    <property type="match status" value="1"/>
</dbReference>
<evidence type="ECO:0000313" key="6">
    <source>
        <dbReference type="Proteomes" id="UP000271098"/>
    </source>
</evidence>
<evidence type="ECO:0000256" key="2">
    <source>
        <dbReference type="ARBA" id="ARBA00023295"/>
    </source>
</evidence>
<dbReference type="Gene3D" id="3.20.20.80">
    <property type="entry name" value="Glycosidases"/>
    <property type="match status" value="1"/>
</dbReference>
<dbReference type="SUPFAM" id="SSF51445">
    <property type="entry name" value="(Trans)glycosidases"/>
    <property type="match status" value="1"/>
</dbReference>
<evidence type="ECO:0000313" key="7">
    <source>
        <dbReference type="WBParaSite" id="GPUH_0000142701-mRNA-1"/>
    </source>
</evidence>
<organism evidence="7">
    <name type="scientific">Gongylonema pulchrum</name>
    <dbReference type="NCBI Taxonomy" id="637853"/>
    <lineage>
        <taxon>Eukaryota</taxon>
        <taxon>Metazoa</taxon>
        <taxon>Ecdysozoa</taxon>
        <taxon>Nematoda</taxon>
        <taxon>Chromadorea</taxon>
        <taxon>Rhabditida</taxon>
        <taxon>Spirurina</taxon>
        <taxon>Spiruromorpha</taxon>
        <taxon>Spiruroidea</taxon>
        <taxon>Gongylonematidae</taxon>
        <taxon>Gongylonema</taxon>
    </lineage>
</organism>
<dbReference type="InterPro" id="IPR017853">
    <property type="entry name" value="GH"/>
</dbReference>
<feature type="domain" description="Mannosidase Ig/CBM-like" evidence="4">
    <location>
        <begin position="235"/>
        <end position="321"/>
    </location>
</feature>
<reference evidence="7" key="1">
    <citation type="submission" date="2016-06" db="UniProtKB">
        <authorList>
            <consortium name="WormBaseParasite"/>
        </authorList>
    </citation>
    <scope>IDENTIFICATION</scope>
</reference>
<keyword evidence="6" id="KW-1185">Reference proteome</keyword>
<evidence type="ECO:0000313" key="5">
    <source>
        <dbReference type="EMBL" id="VDK30021.1"/>
    </source>
</evidence>
<sequence>MKLYNETVRSTISELDSSRPFLLSSPTNGIESEKEGGVAQNPGDELFGDIHFYNEHANLWADNTYMVPRCSSEYGVQSFPRKETMLKWLNGTDWGYTSEQMKRRQHHPGGYYAQLAMIFSHFKIPSECGGVIDAECKYVKKPAFMDRFVYLSQFHQAITYQVQTEHYRRWRGRLDQYGKGHTMCALYWQLNDLWAAPTWSTIDYELSWKPAHYFARRFFAPVILSMYLSETRLLQMFVVSDLVEPIFNATVVLEMFSWFDSFTPIYSVNKTITIPPEISTEIVMDQATKHMLRDKNSATYVLRGKILSRNGAQIGYDAVYLPDKLFKVAEENFGSAWVEKLKKINDSSYELEIRAEKIAPLVYMELPLGLYGWFSDNAFMMTEPRRTVTLTLLRIPTFQLSKQDIAICSLRNCGMLNNATFGSN</sequence>
<accession>A0A183CY83</accession>
<comment type="similarity">
    <text evidence="1">Belongs to the glycosyl hydrolase 2 family.</text>
</comment>
<protein>
    <submittedName>
        <fullName evidence="7">Beta-mannosidase</fullName>
    </submittedName>
</protein>
<dbReference type="InterPro" id="IPR041447">
    <property type="entry name" value="Mannosidase_ig"/>
</dbReference>
<dbReference type="AlphaFoldDB" id="A0A183CY83"/>
<dbReference type="WBParaSite" id="GPUH_0000142701-mRNA-1">
    <property type="protein sequence ID" value="GPUH_0000142701-mRNA-1"/>
    <property type="gene ID" value="GPUH_0000142701"/>
</dbReference>
<dbReference type="GO" id="GO:0004567">
    <property type="term" value="F:beta-mannosidase activity"/>
    <property type="evidence" value="ECO:0007669"/>
    <property type="project" value="TreeGrafter"/>
</dbReference>
<keyword evidence="2" id="KW-0378">Hydrolase</keyword>
<evidence type="ECO:0000256" key="1">
    <source>
        <dbReference type="ARBA" id="ARBA00007401"/>
    </source>
</evidence>
<dbReference type="InterPro" id="IPR013783">
    <property type="entry name" value="Ig-like_fold"/>
</dbReference>
<dbReference type="EMBL" id="UYRT01001715">
    <property type="protein sequence ID" value="VDK30021.1"/>
    <property type="molecule type" value="Genomic_DNA"/>
</dbReference>
<gene>
    <name evidence="5" type="ORF">GPUH_LOCUS1424</name>
</gene>
<dbReference type="InterPro" id="IPR050887">
    <property type="entry name" value="Beta-mannosidase_GH2"/>
</dbReference>